<name>A0A9N8ESR0_9STRA</name>
<feature type="compositionally biased region" description="Low complexity" evidence="1">
    <location>
        <begin position="792"/>
        <end position="801"/>
    </location>
</feature>
<evidence type="ECO:0000313" key="2">
    <source>
        <dbReference type="EMBL" id="CAB9524821.1"/>
    </source>
</evidence>
<comment type="caution">
    <text evidence="2">The sequence shown here is derived from an EMBL/GenBank/DDBJ whole genome shotgun (WGS) entry which is preliminary data.</text>
</comment>
<feature type="region of interest" description="Disordered" evidence="1">
    <location>
        <begin position="601"/>
        <end position="925"/>
    </location>
</feature>
<evidence type="ECO:0000256" key="1">
    <source>
        <dbReference type="SAM" id="MobiDB-lite"/>
    </source>
</evidence>
<feature type="compositionally biased region" description="Gly residues" evidence="1">
    <location>
        <begin position="869"/>
        <end position="878"/>
    </location>
</feature>
<protein>
    <submittedName>
        <fullName evidence="2">Uncharacterized protein</fullName>
    </submittedName>
</protein>
<feature type="region of interest" description="Disordered" evidence="1">
    <location>
        <begin position="394"/>
        <end position="425"/>
    </location>
</feature>
<feature type="compositionally biased region" description="Low complexity" evidence="1">
    <location>
        <begin position="976"/>
        <end position="999"/>
    </location>
</feature>
<keyword evidence="3" id="KW-1185">Reference proteome</keyword>
<feature type="compositionally biased region" description="Polar residues" evidence="1">
    <location>
        <begin position="601"/>
        <end position="612"/>
    </location>
</feature>
<feature type="compositionally biased region" description="Polar residues" evidence="1">
    <location>
        <begin position="698"/>
        <end position="708"/>
    </location>
</feature>
<dbReference type="EMBL" id="CAICTM010001588">
    <property type="protein sequence ID" value="CAB9524821.1"/>
    <property type="molecule type" value="Genomic_DNA"/>
</dbReference>
<feature type="compositionally biased region" description="Gly residues" evidence="1">
    <location>
        <begin position="724"/>
        <end position="746"/>
    </location>
</feature>
<feature type="compositionally biased region" description="Polar residues" evidence="1">
    <location>
        <begin position="825"/>
        <end position="840"/>
    </location>
</feature>
<feature type="region of interest" description="Disordered" evidence="1">
    <location>
        <begin position="1060"/>
        <end position="1086"/>
    </location>
</feature>
<gene>
    <name evidence="2" type="ORF">SEMRO_1590_G284410.1</name>
</gene>
<evidence type="ECO:0000313" key="3">
    <source>
        <dbReference type="Proteomes" id="UP001153069"/>
    </source>
</evidence>
<feature type="region of interest" description="Disordered" evidence="1">
    <location>
        <begin position="1"/>
        <end position="37"/>
    </location>
</feature>
<dbReference type="Proteomes" id="UP001153069">
    <property type="component" value="Unassembled WGS sequence"/>
</dbReference>
<feature type="compositionally biased region" description="Low complexity" evidence="1">
    <location>
        <begin position="896"/>
        <end position="908"/>
    </location>
</feature>
<reference evidence="2" key="1">
    <citation type="submission" date="2020-06" db="EMBL/GenBank/DDBJ databases">
        <authorList>
            <consortium name="Plant Systems Biology data submission"/>
        </authorList>
    </citation>
    <scope>NUCLEOTIDE SEQUENCE</scope>
    <source>
        <strain evidence="2">D6</strain>
    </source>
</reference>
<feature type="region of interest" description="Disordered" evidence="1">
    <location>
        <begin position="970"/>
        <end position="999"/>
    </location>
</feature>
<sequence length="1086" mass="108075">MPASDNSKKGPTYLANHVNGNSPSTELPGQSEPSVGVSAVPFGNDDYHGIDKWFEKDKEEEAEEIDLEEDELNACDNNSFNLECEDDSSLSTNAGREEAVRQGLYGLIEEKIQNGIFQYILATLAAVWKFIMKKCRGGTDEDDAAGLAMDAVNDINPTNLNNAGSTHFGQGGAGGGGGTGGAGGGASSAGVSSASAGGASGAGAAQATALVGQMATQAAVSAAGASTAAASTAAAASASIATTIASAVASASVASQVGVTVGVAAVTAAAVSTGVGITPTGNTTATVVKVDAFVPPTCSLTAELKQGIVELKIQGMPEDALPEHTDSLEGIFRDLYNNITGMCLDPFSRVLHSAELLGWSTKDAVVFLDVIAPTSSNGTSANDTATNQRTQVITSLGGTNGTNNSATLEQANGTTPTANNGSSIVPSLSRRSLQLKTNIDSSQFFPLFAASFGYNVEPVLFEADSTDGPEQAARRGTMQVVFATTKVASPGGGVGDQQNAVVLSIGQDVIQPYVETVEENKGTIMTPFISEELSSLSQCVSADEDPELPTDNDELCKQLQQLLAAEDNGDGAAIDPDVLVACLQTPTVPACQEILATAIDSVSSNEPPSTESVAAGTEENGSHGGGSIEPPSTESVSGNTEGGDSSFDIDSGTGQEADEEDVTDAAGRDEDTSGSSPVVNSGIGNGGAGNDEDGSQLGGSNQPPSSESVLGYTEDGDSSFDTGSGTGQGVGGEDVTGSGTGQGVGGEDVTAGRDEDTSGSSPMVNNDNVATGTEEDGSQVGGSDTGNGNGEESGSSPAENGHAMSTLDGNTVGNAPASSVLAPNAPTSSMGQSPSGSEGNSPDGIQPSPHVPSSQAGAPGPGPTPNGQGEIGFSGTSGSGPSTVTGFGGNSPDATASHLHAPNAPAAHPQKEATNGMPANPGEILTQVSPVGIGVAAPSGPSASKASGPTGLDNTVAMINPVASPIVTQQANGPLNASPSIPIHSSPSSSANNAEVPSLALPNASPSLLAMPSEMSQSSGLPGVPSTPSQIYRGILSPESATSLLAFSSTTEFLHAAPQASNPVAHTPTHLPTDEKTNTTTHFPAN</sequence>
<feature type="compositionally biased region" description="Polar residues" evidence="1">
    <location>
        <begin position="630"/>
        <end position="643"/>
    </location>
</feature>
<proteinExistence type="predicted"/>
<organism evidence="2 3">
    <name type="scientific">Seminavis robusta</name>
    <dbReference type="NCBI Taxonomy" id="568900"/>
    <lineage>
        <taxon>Eukaryota</taxon>
        <taxon>Sar</taxon>
        <taxon>Stramenopiles</taxon>
        <taxon>Ochrophyta</taxon>
        <taxon>Bacillariophyta</taxon>
        <taxon>Bacillariophyceae</taxon>
        <taxon>Bacillariophycidae</taxon>
        <taxon>Naviculales</taxon>
        <taxon>Naviculaceae</taxon>
        <taxon>Seminavis</taxon>
    </lineage>
</organism>
<feature type="compositionally biased region" description="Gly residues" evidence="1">
    <location>
        <begin position="779"/>
        <end position="791"/>
    </location>
</feature>
<feature type="compositionally biased region" description="Polar residues" evidence="1">
    <location>
        <begin position="18"/>
        <end position="33"/>
    </location>
</feature>
<dbReference type="AlphaFoldDB" id="A0A9N8ESR0"/>
<feature type="compositionally biased region" description="Polar residues" evidence="1">
    <location>
        <begin position="758"/>
        <end position="771"/>
    </location>
</feature>
<accession>A0A9N8ESR0</accession>
<feature type="compositionally biased region" description="Gly residues" evidence="1">
    <location>
        <begin position="169"/>
        <end position="184"/>
    </location>
</feature>
<feature type="region of interest" description="Disordered" evidence="1">
    <location>
        <begin position="162"/>
        <end position="184"/>
    </location>
</feature>
<feature type="compositionally biased region" description="Polar residues" evidence="1">
    <location>
        <begin position="807"/>
        <end position="817"/>
    </location>
</feature>